<dbReference type="GO" id="GO:0009380">
    <property type="term" value="C:excinuclease repair complex"/>
    <property type="evidence" value="ECO:0007669"/>
    <property type="project" value="InterPro"/>
</dbReference>
<organism evidence="2 3">
    <name type="scientific">Candidatus Roizmanbacteria bacterium GW2011_GWA2_35_19</name>
    <dbReference type="NCBI Taxonomy" id="1618478"/>
    <lineage>
        <taxon>Bacteria</taxon>
        <taxon>Candidatus Roizmaniibacteriota</taxon>
    </lineage>
</organism>
<dbReference type="GO" id="GO:0005524">
    <property type="term" value="F:ATP binding"/>
    <property type="evidence" value="ECO:0007669"/>
    <property type="project" value="InterPro"/>
</dbReference>
<reference evidence="2 3" key="1">
    <citation type="journal article" date="2015" name="Nature">
        <title>rRNA introns, odd ribosomes, and small enigmatic genomes across a large radiation of phyla.</title>
        <authorList>
            <person name="Brown C.T."/>
            <person name="Hug L.A."/>
            <person name="Thomas B.C."/>
            <person name="Sharon I."/>
            <person name="Castelle C.J."/>
            <person name="Singh A."/>
            <person name="Wilkins M.J."/>
            <person name="Williams K.H."/>
            <person name="Banfield J.F."/>
        </authorList>
    </citation>
    <scope>NUCLEOTIDE SEQUENCE [LARGE SCALE GENOMIC DNA]</scope>
</reference>
<dbReference type="InterPro" id="IPR014001">
    <property type="entry name" value="Helicase_ATP-bd"/>
</dbReference>
<accession>A0A0G0BKB4</accession>
<sequence>MFKLKSSFSPTGDQPQAIEKLVDGIEHDLKNQVLIGVTGSGKTFTMANVIEKLQLPTLIISHNKTLAGQLYQEFRDFFPENAVSYFVSYYDYYQPEAYIPSSDTYIEKEAQINEQIDKLRLASTANILTRSDVIVIASVSCIYNIGSPIEYGKFILSVQ</sequence>
<evidence type="ECO:0000313" key="2">
    <source>
        <dbReference type="EMBL" id="KKP69873.1"/>
    </source>
</evidence>
<dbReference type="PANTHER" id="PTHR24029:SF0">
    <property type="entry name" value="UVRABC SYSTEM PROTEIN B"/>
    <property type="match status" value="1"/>
</dbReference>
<dbReference type="PANTHER" id="PTHR24029">
    <property type="entry name" value="UVRABC SYSTEM PROTEIN B"/>
    <property type="match status" value="1"/>
</dbReference>
<dbReference type="GO" id="GO:0016887">
    <property type="term" value="F:ATP hydrolysis activity"/>
    <property type="evidence" value="ECO:0007669"/>
    <property type="project" value="InterPro"/>
</dbReference>
<dbReference type="Pfam" id="PF04851">
    <property type="entry name" value="ResIII"/>
    <property type="match status" value="1"/>
</dbReference>
<proteinExistence type="predicted"/>
<dbReference type="InterPro" id="IPR006935">
    <property type="entry name" value="Helicase/UvrB_N"/>
</dbReference>
<name>A0A0G0BKB4_9BACT</name>
<feature type="non-terminal residue" evidence="2">
    <location>
        <position position="159"/>
    </location>
</feature>
<gene>
    <name evidence="2" type="ORF">UR68_C0047G0015</name>
</gene>
<dbReference type="InterPro" id="IPR004807">
    <property type="entry name" value="UvrB"/>
</dbReference>
<dbReference type="PROSITE" id="PS51192">
    <property type="entry name" value="HELICASE_ATP_BIND_1"/>
    <property type="match status" value="1"/>
</dbReference>
<protein>
    <submittedName>
        <fullName evidence="2">UvrABC system protein B</fullName>
    </submittedName>
</protein>
<dbReference type="GO" id="GO:0006289">
    <property type="term" value="P:nucleotide-excision repair"/>
    <property type="evidence" value="ECO:0007669"/>
    <property type="project" value="InterPro"/>
</dbReference>
<dbReference type="InterPro" id="IPR027417">
    <property type="entry name" value="P-loop_NTPase"/>
</dbReference>
<dbReference type="SUPFAM" id="SSF52540">
    <property type="entry name" value="P-loop containing nucleoside triphosphate hydrolases"/>
    <property type="match status" value="1"/>
</dbReference>
<dbReference type="GO" id="GO:0003677">
    <property type="term" value="F:DNA binding"/>
    <property type="evidence" value="ECO:0007669"/>
    <property type="project" value="InterPro"/>
</dbReference>
<dbReference type="Proteomes" id="UP000034457">
    <property type="component" value="Unassembled WGS sequence"/>
</dbReference>
<dbReference type="SMART" id="SM00487">
    <property type="entry name" value="DEXDc"/>
    <property type="match status" value="1"/>
</dbReference>
<dbReference type="Gene3D" id="3.40.50.300">
    <property type="entry name" value="P-loop containing nucleotide triphosphate hydrolases"/>
    <property type="match status" value="1"/>
</dbReference>
<dbReference type="STRING" id="1618478.UR68_C0047G0015"/>
<dbReference type="AlphaFoldDB" id="A0A0G0BKB4"/>
<comment type="caution">
    <text evidence="2">The sequence shown here is derived from an EMBL/GenBank/DDBJ whole genome shotgun (WGS) entry which is preliminary data.</text>
</comment>
<feature type="domain" description="Helicase ATP-binding" evidence="1">
    <location>
        <begin position="23"/>
        <end position="159"/>
    </location>
</feature>
<dbReference type="EMBL" id="LBQC01000047">
    <property type="protein sequence ID" value="KKP69873.1"/>
    <property type="molecule type" value="Genomic_DNA"/>
</dbReference>
<evidence type="ECO:0000259" key="1">
    <source>
        <dbReference type="PROSITE" id="PS51192"/>
    </source>
</evidence>
<evidence type="ECO:0000313" key="3">
    <source>
        <dbReference type="Proteomes" id="UP000034457"/>
    </source>
</evidence>
<dbReference type="PATRIC" id="fig|1618478.3.peg.1198"/>